<reference evidence="1 2" key="1">
    <citation type="submission" date="2018-07" db="EMBL/GenBank/DDBJ databases">
        <title>A high quality draft genome assembly of the barn swallow (H. rustica rustica).</title>
        <authorList>
            <person name="Formenti G."/>
            <person name="Chiara M."/>
            <person name="Poveda L."/>
            <person name="Francoijs K.-J."/>
            <person name="Bonisoli-Alquati A."/>
            <person name="Canova L."/>
            <person name="Gianfranceschi L."/>
            <person name="Horner D.S."/>
            <person name="Saino N."/>
        </authorList>
    </citation>
    <scope>NUCLEOTIDE SEQUENCE [LARGE SCALE GENOMIC DNA]</scope>
    <source>
        <strain evidence="1">Chelidonia</strain>
        <tissue evidence="1">Blood</tissue>
    </source>
</reference>
<name>A0A3M0J4Q9_HIRRU</name>
<proteinExistence type="predicted"/>
<evidence type="ECO:0000313" key="2">
    <source>
        <dbReference type="Proteomes" id="UP000269221"/>
    </source>
</evidence>
<dbReference type="AlphaFoldDB" id="A0A3M0J4Q9"/>
<dbReference type="EMBL" id="QRBI01000184">
    <property type="protein sequence ID" value="RMB95904.1"/>
    <property type="molecule type" value="Genomic_DNA"/>
</dbReference>
<accession>A0A3M0J4Q9</accession>
<organism evidence="1 2">
    <name type="scientific">Hirundo rustica rustica</name>
    <dbReference type="NCBI Taxonomy" id="333673"/>
    <lineage>
        <taxon>Eukaryota</taxon>
        <taxon>Metazoa</taxon>
        <taxon>Chordata</taxon>
        <taxon>Craniata</taxon>
        <taxon>Vertebrata</taxon>
        <taxon>Euteleostomi</taxon>
        <taxon>Archelosauria</taxon>
        <taxon>Archosauria</taxon>
        <taxon>Dinosauria</taxon>
        <taxon>Saurischia</taxon>
        <taxon>Theropoda</taxon>
        <taxon>Coelurosauria</taxon>
        <taxon>Aves</taxon>
        <taxon>Neognathae</taxon>
        <taxon>Neoaves</taxon>
        <taxon>Telluraves</taxon>
        <taxon>Australaves</taxon>
        <taxon>Passeriformes</taxon>
        <taxon>Sylvioidea</taxon>
        <taxon>Hirundinidae</taxon>
        <taxon>Hirundo</taxon>
    </lineage>
</organism>
<dbReference type="Proteomes" id="UP000269221">
    <property type="component" value="Unassembled WGS sequence"/>
</dbReference>
<evidence type="ECO:0000313" key="1">
    <source>
        <dbReference type="EMBL" id="RMB95904.1"/>
    </source>
</evidence>
<keyword evidence="2" id="KW-1185">Reference proteome</keyword>
<gene>
    <name evidence="1" type="ORF">DUI87_28018</name>
</gene>
<sequence>MAPVPGQHLDPAGILPGSCRDVPGALLDPGSWILRDVPGQHLDLGSCGMCQECSWILPGSCRDAPGEHLDLAMKCQEHSWILDPGSCLLEKMLPIFPKLKKGFAQLEAKLHSGLYFI</sequence>
<dbReference type="OrthoDB" id="10580256at2759"/>
<protein>
    <submittedName>
        <fullName evidence="1">Uncharacterized protein</fullName>
    </submittedName>
</protein>
<comment type="caution">
    <text evidence="1">The sequence shown here is derived from an EMBL/GenBank/DDBJ whole genome shotgun (WGS) entry which is preliminary data.</text>
</comment>